<dbReference type="Pfam" id="PF00583">
    <property type="entry name" value="Acetyltransf_1"/>
    <property type="match status" value="1"/>
</dbReference>
<sequence>MIIRNIDSTEIDLLAKLAANQVSFKDMYLSWLNDGITKLEWCFIAEDNNEFVGRIIYGVFDDELEILDINIQHINNDDIGHELLYESLKKMRSKGFAKVGCNLYSDKDNFQKYVEMLINQGFVITQKKKSFVWERSSYQCTMQHNTEVGGGRLSFRSLRELGSYECYIDAIRQVTVGTLDKDDIECIKEYGDEQAAAKYFNQLKDIDFNNDWWKLAYSHDEFIGLVIPQRFNDTVGAINYIGVVPEKRGNGYVNDLLVEGVRILSENNIKKVIADIDEENYPLENALYKNGFKLDCSMLVLKLN</sequence>
<keyword evidence="3" id="KW-1185">Reference proteome</keyword>
<reference evidence="2 3" key="1">
    <citation type="submission" date="2016-02" db="EMBL/GenBank/DDBJ databases">
        <title>Genome sequence of Clostridium tepidiprofundi DSM 19306.</title>
        <authorList>
            <person name="Poehlein A."/>
            <person name="Daniel R."/>
        </authorList>
    </citation>
    <scope>NUCLEOTIDE SEQUENCE [LARGE SCALE GENOMIC DNA]</scope>
    <source>
        <strain evidence="2 3">DSM 19306</strain>
    </source>
</reference>
<evidence type="ECO:0000259" key="1">
    <source>
        <dbReference type="PROSITE" id="PS51186"/>
    </source>
</evidence>
<feature type="domain" description="N-acetyltransferase" evidence="1">
    <location>
        <begin position="174"/>
        <end position="304"/>
    </location>
</feature>
<dbReference type="SUPFAM" id="SSF55729">
    <property type="entry name" value="Acyl-CoA N-acyltransferases (Nat)"/>
    <property type="match status" value="2"/>
</dbReference>
<comment type="caution">
    <text evidence="2">The sequence shown here is derived from an EMBL/GenBank/DDBJ whole genome shotgun (WGS) entry which is preliminary data.</text>
</comment>
<dbReference type="InterPro" id="IPR000182">
    <property type="entry name" value="GNAT_dom"/>
</dbReference>
<dbReference type="Proteomes" id="UP000075531">
    <property type="component" value="Unassembled WGS sequence"/>
</dbReference>
<dbReference type="RefSeq" id="WP_161938372.1">
    <property type="nucleotide sequence ID" value="NZ_LTBA01000043.1"/>
</dbReference>
<name>A0A151AW35_9CLOT</name>
<dbReference type="STRING" id="1121338.CLTEP_23170"/>
<dbReference type="GO" id="GO:0016747">
    <property type="term" value="F:acyltransferase activity, transferring groups other than amino-acyl groups"/>
    <property type="evidence" value="ECO:0007669"/>
    <property type="project" value="InterPro"/>
</dbReference>
<dbReference type="Gene3D" id="3.40.630.30">
    <property type="match status" value="2"/>
</dbReference>
<organism evidence="2 3">
    <name type="scientific">Clostridium tepidiprofundi DSM 19306</name>
    <dbReference type="NCBI Taxonomy" id="1121338"/>
    <lineage>
        <taxon>Bacteria</taxon>
        <taxon>Bacillati</taxon>
        <taxon>Bacillota</taxon>
        <taxon>Clostridia</taxon>
        <taxon>Eubacteriales</taxon>
        <taxon>Clostridiaceae</taxon>
        <taxon>Clostridium</taxon>
    </lineage>
</organism>
<accession>A0A151AW35</accession>
<evidence type="ECO:0000313" key="2">
    <source>
        <dbReference type="EMBL" id="KYH31772.1"/>
    </source>
</evidence>
<dbReference type="PROSITE" id="PS51186">
    <property type="entry name" value="GNAT"/>
    <property type="match status" value="2"/>
</dbReference>
<dbReference type="EMBL" id="LTBA01000043">
    <property type="protein sequence ID" value="KYH31772.1"/>
    <property type="molecule type" value="Genomic_DNA"/>
</dbReference>
<protein>
    <submittedName>
        <fullName evidence="2">Acetyltransferase (GNAT) family protein</fullName>
    </submittedName>
</protein>
<gene>
    <name evidence="2" type="ORF">CLTEP_23170</name>
</gene>
<dbReference type="AlphaFoldDB" id="A0A151AW35"/>
<feature type="domain" description="N-acetyltransferase" evidence="1">
    <location>
        <begin position="1"/>
        <end position="147"/>
    </location>
</feature>
<evidence type="ECO:0000313" key="3">
    <source>
        <dbReference type="Proteomes" id="UP000075531"/>
    </source>
</evidence>
<dbReference type="InterPro" id="IPR016181">
    <property type="entry name" value="Acyl_CoA_acyltransferase"/>
</dbReference>
<keyword evidence="2" id="KW-0808">Transferase</keyword>
<proteinExistence type="predicted"/>
<dbReference type="PATRIC" id="fig|1121338.3.peg.2395"/>